<dbReference type="Proteomes" id="UP000284706">
    <property type="component" value="Unassembled WGS sequence"/>
</dbReference>
<dbReference type="EMBL" id="NHYE01004587">
    <property type="protein sequence ID" value="PPQ83699.1"/>
    <property type="molecule type" value="Genomic_DNA"/>
</dbReference>
<dbReference type="AlphaFoldDB" id="A0A409WYY9"/>
<sequence length="175" mass="19178">MDTSSSKLPTSPSTADGGLASCLRQLNVSLRDVQSGELVLENTLAYRSLIVHGTAIDRLNVVLDRDVRVTEAVDMPTTQRSSTDNDEPVLVEAPACTNTDDHRWYAVIVGREPGVFYSTGTVINANVHGIPNSRPVCFPSKEEAQAAFDKALDAHEVQRVELVLNRTTLLRKDFE</sequence>
<dbReference type="Pfam" id="PF01693">
    <property type="entry name" value="Cauli_VI"/>
    <property type="match status" value="1"/>
</dbReference>
<accession>A0A409WYY9</accession>
<evidence type="ECO:0000259" key="1">
    <source>
        <dbReference type="Pfam" id="PF01693"/>
    </source>
</evidence>
<dbReference type="InterPro" id="IPR009027">
    <property type="entry name" value="Ribosomal_bL9/RNase_H1_N"/>
</dbReference>
<keyword evidence="3" id="KW-1185">Reference proteome</keyword>
<dbReference type="Gene3D" id="3.40.970.10">
    <property type="entry name" value="Ribonuclease H1, N-terminal domain"/>
    <property type="match status" value="1"/>
</dbReference>
<dbReference type="InterPro" id="IPR011320">
    <property type="entry name" value="RNase_H1_N"/>
</dbReference>
<comment type="caution">
    <text evidence="2">The sequence shown here is derived from an EMBL/GenBank/DDBJ whole genome shotgun (WGS) entry which is preliminary data.</text>
</comment>
<gene>
    <name evidence="2" type="ORF">CVT26_005986</name>
</gene>
<organism evidence="2 3">
    <name type="scientific">Gymnopilus dilepis</name>
    <dbReference type="NCBI Taxonomy" id="231916"/>
    <lineage>
        <taxon>Eukaryota</taxon>
        <taxon>Fungi</taxon>
        <taxon>Dikarya</taxon>
        <taxon>Basidiomycota</taxon>
        <taxon>Agaricomycotina</taxon>
        <taxon>Agaricomycetes</taxon>
        <taxon>Agaricomycetidae</taxon>
        <taxon>Agaricales</taxon>
        <taxon>Agaricineae</taxon>
        <taxon>Hymenogastraceae</taxon>
        <taxon>Gymnopilus</taxon>
    </lineage>
</organism>
<reference evidence="2 3" key="1">
    <citation type="journal article" date="2018" name="Evol. Lett.">
        <title>Horizontal gene cluster transfer increased hallucinogenic mushroom diversity.</title>
        <authorList>
            <person name="Reynolds H.T."/>
            <person name="Vijayakumar V."/>
            <person name="Gluck-Thaler E."/>
            <person name="Korotkin H.B."/>
            <person name="Matheny P.B."/>
            <person name="Slot J.C."/>
        </authorList>
    </citation>
    <scope>NUCLEOTIDE SEQUENCE [LARGE SCALE GENOMIC DNA]</scope>
    <source>
        <strain evidence="2 3">SRW20</strain>
    </source>
</reference>
<evidence type="ECO:0000313" key="2">
    <source>
        <dbReference type="EMBL" id="PPQ83699.1"/>
    </source>
</evidence>
<dbReference type="InterPro" id="IPR037056">
    <property type="entry name" value="RNase_H1_N_sf"/>
</dbReference>
<name>A0A409WYY9_9AGAR</name>
<feature type="domain" description="Ribonuclease H1 N-terminal" evidence="1">
    <location>
        <begin position="104"/>
        <end position="147"/>
    </location>
</feature>
<evidence type="ECO:0000313" key="3">
    <source>
        <dbReference type="Proteomes" id="UP000284706"/>
    </source>
</evidence>
<dbReference type="SUPFAM" id="SSF55658">
    <property type="entry name" value="L9 N-domain-like"/>
    <property type="match status" value="1"/>
</dbReference>
<proteinExistence type="predicted"/>
<dbReference type="OrthoDB" id="3270804at2759"/>
<dbReference type="InParanoid" id="A0A409WYY9"/>
<protein>
    <recommendedName>
        <fullName evidence="1">Ribonuclease H1 N-terminal domain-containing protein</fullName>
    </recommendedName>
</protein>